<name>A0A250X6T2_9CHLO</name>
<dbReference type="EMBL" id="BEGY01000035">
    <property type="protein sequence ID" value="GAX78777.1"/>
    <property type="molecule type" value="Genomic_DNA"/>
</dbReference>
<dbReference type="PANTHER" id="PTHR48163">
    <property type="entry name" value="BNAC02G25670D PROTEIN"/>
    <property type="match status" value="1"/>
</dbReference>
<proteinExistence type="predicted"/>
<accession>A0A250X6T2</accession>
<comment type="caution">
    <text evidence="3">The sequence shown here is derived from an EMBL/GenBank/DDBJ whole genome shotgun (WGS) entry which is preliminary data.</text>
</comment>
<dbReference type="STRING" id="1157962.A0A250X6T2"/>
<dbReference type="AlphaFoldDB" id="A0A250X6T2"/>
<keyword evidence="4" id="KW-1185">Reference proteome</keyword>
<feature type="coiled-coil region" evidence="1">
    <location>
        <begin position="12"/>
        <end position="175"/>
    </location>
</feature>
<feature type="region of interest" description="Disordered" evidence="2">
    <location>
        <begin position="342"/>
        <end position="373"/>
    </location>
</feature>
<dbReference type="Proteomes" id="UP000232323">
    <property type="component" value="Unassembled WGS sequence"/>
</dbReference>
<reference evidence="3 4" key="1">
    <citation type="submission" date="2017-08" db="EMBL/GenBank/DDBJ databases">
        <title>Acidophilic green algal genome provides insights into adaptation to an acidic environment.</title>
        <authorList>
            <person name="Hirooka S."/>
            <person name="Hirose Y."/>
            <person name="Kanesaki Y."/>
            <person name="Higuchi S."/>
            <person name="Fujiwara T."/>
            <person name="Onuma R."/>
            <person name="Era A."/>
            <person name="Ohbayashi R."/>
            <person name="Uzuka A."/>
            <person name="Nozaki H."/>
            <person name="Yoshikawa H."/>
            <person name="Miyagishima S.Y."/>
        </authorList>
    </citation>
    <scope>NUCLEOTIDE SEQUENCE [LARGE SCALE GENOMIC DNA]</scope>
    <source>
        <strain evidence="3 4">NIES-2499</strain>
    </source>
</reference>
<evidence type="ECO:0000313" key="3">
    <source>
        <dbReference type="EMBL" id="GAX78777.1"/>
    </source>
</evidence>
<evidence type="ECO:0000313" key="4">
    <source>
        <dbReference type="Proteomes" id="UP000232323"/>
    </source>
</evidence>
<organism evidence="3 4">
    <name type="scientific">Chlamydomonas eustigma</name>
    <dbReference type="NCBI Taxonomy" id="1157962"/>
    <lineage>
        <taxon>Eukaryota</taxon>
        <taxon>Viridiplantae</taxon>
        <taxon>Chlorophyta</taxon>
        <taxon>core chlorophytes</taxon>
        <taxon>Chlorophyceae</taxon>
        <taxon>CS clade</taxon>
        <taxon>Chlamydomonadales</taxon>
        <taxon>Chlamydomonadaceae</taxon>
        <taxon>Chlamydomonas</taxon>
    </lineage>
</organism>
<protein>
    <submittedName>
        <fullName evidence="3">Uncharacterized protein</fullName>
    </submittedName>
</protein>
<feature type="coiled-coil region" evidence="1">
    <location>
        <begin position="213"/>
        <end position="247"/>
    </location>
</feature>
<evidence type="ECO:0000256" key="2">
    <source>
        <dbReference type="SAM" id="MobiDB-lite"/>
    </source>
</evidence>
<keyword evidence="1" id="KW-0175">Coiled coil</keyword>
<evidence type="ECO:0000256" key="1">
    <source>
        <dbReference type="SAM" id="Coils"/>
    </source>
</evidence>
<sequence>MADTSTVQGLLLQEAQQEIASLRNDLYNTRRIAEDRRVSITAISTDNAQLKDKLSVSESTVLQLQQQLTVFEAIEKQLVSAKEDIHNLQQELQMSVQARRVLQEELGHERKHLADLGQAKAMLESERSVLQRAKDDLAAQLRVASHRAQEAEQEQVNAEEEAASLRSELARLQHSELGMGMSSAHASTSHMEDMQQVGALRHSDQSASLQQALENERSRAASLLDSMNTLRLETQSLKQQLAVAKQQLADGPCNPSPQVLVEEAVALRFKLQASDARVCQLEEELRLSIAAASQQQQQQQLGATTEASAESNYHLGRPTLTDGGSQSSHLPEATLQHGTAPHVPYQHQQQGGRPPRHHRVSSGGGSESAAVDGSTGLVDESALVAELQKRQAQVLQLKQSRDKLLEEIDSQWEEMDRLAAENRAVAEELSVQRRLAVNWEAQAQDALSNVERLKGLLEESASWEVGELASAAGSTAPRTGSAVQAAAVGSDPAAAAALRLRALHTALLEEKAKSADLELGMRALAAELVRAQHASVSIGRSVLPALSGIEHRLGGMCRKAQCQVEEAISLT</sequence>
<dbReference type="OrthoDB" id="2019706at2759"/>
<gene>
    <name evidence="3" type="ORF">CEUSTIGMA_g6214.t1</name>
</gene>
<dbReference type="PANTHER" id="PTHR48163:SF2">
    <property type="entry name" value="EXPRESSED PROTEIN"/>
    <property type="match status" value="1"/>
</dbReference>